<feature type="domain" description="Carbohydrate kinase FGGY N-terminal" evidence="4">
    <location>
        <begin position="4"/>
        <end position="237"/>
    </location>
</feature>
<dbReference type="RefSeq" id="WP_161349668.1">
    <property type="nucleotide sequence ID" value="NZ_WTUX01000002.1"/>
</dbReference>
<dbReference type="Proteomes" id="UP000467322">
    <property type="component" value="Unassembled WGS sequence"/>
</dbReference>
<gene>
    <name evidence="6" type="ORF">GQE99_00705</name>
</gene>
<dbReference type="Gene3D" id="3.30.420.40">
    <property type="match status" value="2"/>
</dbReference>
<evidence type="ECO:0000256" key="1">
    <source>
        <dbReference type="ARBA" id="ARBA00009156"/>
    </source>
</evidence>
<evidence type="ECO:0000313" key="7">
    <source>
        <dbReference type="Proteomes" id="UP000467322"/>
    </source>
</evidence>
<dbReference type="InterPro" id="IPR043129">
    <property type="entry name" value="ATPase_NBD"/>
</dbReference>
<comment type="caution">
    <text evidence="6">The sequence shown here is derived from an EMBL/GenBank/DDBJ whole genome shotgun (WGS) entry which is preliminary data.</text>
</comment>
<dbReference type="SUPFAM" id="SSF53067">
    <property type="entry name" value="Actin-like ATPase domain"/>
    <property type="match status" value="2"/>
</dbReference>
<dbReference type="Pfam" id="PF00370">
    <property type="entry name" value="FGGY_N"/>
    <property type="match status" value="1"/>
</dbReference>
<dbReference type="InterPro" id="IPR049382">
    <property type="entry name" value="FGGY_C_2"/>
</dbReference>
<name>A0A845LXS1_9RHOB</name>
<keyword evidence="7" id="KW-1185">Reference proteome</keyword>
<evidence type="ECO:0000256" key="3">
    <source>
        <dbReference type="ARBA" id="ARBA00022777"/>
    </source>
</evidence>
<dbReference type="GO" id="GO:0016301">
    <property type="term" value="F:kinase activity"/>
    <property type="evidence" value="ECO:0007669"/>
    <property type="project" value="UniProtKB-KW"/>
</dbReference>
<evidence type="ECO:0000259" key="4">
    <source>
        <dbReference type="Pfam" id="PF00370"/>
    </source>
</evidence>
<dbReference type="InterPro" id="IPR018484">
    <property type="entry name" value="FGGY_N"/>
</dbReference>
<dbReference type="EMBL" id="WTUX01000002">
    <property type="protein sequence ID" value="MZR11552.1"/>
    <property type="molecule type" value="Genomic_DNA"/>
</dbReference>
<dbReference type="Pfam" id="PF21546">
    <property type="entry name" value="FGGY_C_2"/>
    <property type="match status" value="1"/>
</dbReference>
<dbReference type="GO" id="GO:0005975">
    <property type="term" value="P:carbohydrate metabolic process"/>
    <property type="evidence" value="ECO:0007669"/>
    <property type="project" value="InterPro"/>
</dbReference>
<reference evidence="6 7" key="1">
    <citation type="submission" date="2019-12" db="EMBL/GenBank/DDBJ databases">
        <title>Maritimibacter sp. nov. sp. isolated from sea sand.</title>
        <authorList>
            <person name="Kim J."/>
            <person name="Jeong S.E."/>
            <person name="Jung H.S."/>
            <person name="Jeon C.O."/>
        </authorList>
    </citation>
    <scope>NUCLEOTIDE SEQUENCE [LARGE SCALE GENOMIC DNA]</scope>
    <source>
        <strain evidence="6 7">DP07</strain>
    </source>
</reference>
<feature type="domain" description="Carbohydrate kinase FGGY C-terminal" evidence="5">
    <location>
        <begin position="246"/>
        <end position="418"/>
    </location>
</feature>
<organism evidence="6 7">
    <name type="scientific">Maritimibacter harenae</name>
    <dbReference type="NCBI Taxonomy" id="2606218"/>
    <lineage>
        <taxon>Bacteria</taxon>
        <taxon>Pseudomonadati</taxon>
        <taxon>Pseudomonadota</taxon>
        <taxon>Alphaproteobacteria</taxon>
        <taxon>Rhodobacterales</taxon>
        <taxon>Roseobacteraceae</taxon>
        <taxon>Maritimibacter</taxon>
    </lineage>
</organism>
<evidence type="ECO:0000256" key="2">
    <source>
        <dbReference type="ARBA" id="ARBA00022679"/>
    </source>
</evidence>
<dbReference type="AlphaFoldDB" id="A0A845LXS1"/>
<protein>
    <submittedName>
        <fullName evidence="6">Carbohydrate kinase</fullName>
    </submittedName>
</protein>
<keyword evidence="3 6" id="KW-0418">Kinase</keyword>
<comment type="similarity">
    <text evidence="1">Belongs to the FGGY kinase family.</text>
</comment>
<dbReference type="InterPro" id="IPR050406">
    <property type="entry name" value="FGGY_Carb_Kinase"/>
</dbReference>
<proteinExistence type="inferred from homology"/>
<dbReference type="PANTHER" id="PTHR43095:SF5">
    <property type="entry name" value="XYLULOSE KINASE"/>
    <property type="match status" value="1"/>
</dbReference>
<evidence type="ECO:0000313" key="6">
    <source>
        <dbReference type="EMBL" id="MZR11552.1"/>
    </source>
</evidence>
<sequence>MHVAVLDIGKTNAKVALVDTDTMSELAVVTRPNTVRPGPPYPHFDVEGIWDFLLESLSVFQADHGIDRISVTTHGATFVLLDETGELATPVMDYEFTGPEALAEAYDALRPDFSESGSPRLPVGLNAGAQLHWLLESQDGLRERVAQVVSYPQYWSGRLTGHFANELTSLGCHTDLWNPHIGRFSSLVEALGLSAKMAPLALASDEAGALRPDIAARTGIAPGTSVMSGIHDSNASLYPHLRRMAAPFSVVSTGTWVVAMAIGAREVTLDPARDALVNVNGLGDPTPSARFMGGREYERMRGETAAPSGADVARVLEAPLFLLPAIEMGSGPFAGHRGGWSVPDMTPGEKSVALSWYLALMTATCLDMIGARGPSVVEGPFARNAHFVDMFAAATGRPVILSTSATGTSSGAALLADRNATFEMPGRTVEVARPNLKAYAQAWAERVARA</sequence>
<accession>A0A845LXS1</accession>
<dbReference type="PANTHER" id="PTHR43095">
    <property type="entry name" value="SUGAR KINASE"/>
    <property type="match status" value="1"/>
</dbReference>
<evidence type="ECO:0000259" key="5">
    <source>
        <dbReference type="Pfam" id="PF21546"/>
    </source>
</evidence>
<keyword evidence="2" id="KW-0808">Transferase</keyword>
<dbReference type="CDD" id="cd07772">
    <property type="entry name" value="ASKHA_NBD_FGGY_NaCK-like"/>
    <property type="match status" value="1"/>
</dbReference>